<feature type="domain" description="HTH lacI-type" evidence="5">
    <location>
        <begin position="8"/>
        <end position="62"/>
    </location>
</feature>
<dbReference type="InterPro" id="IPR028082">
    <property type="entry name" value="Peripla_BP_I"/>
</dbReference>
<dbReference type="GO" id="GO:0003677">
    <property type="term" value="F:DNA binding"/>
    <property type="evidence" value="ECO:0007669"/>
    <property type="project" value="UniProtKB-KW"/>
</dbReference>
<dbReference type="PANTHER" id="PTHR30146">
    <property type="entry name" value="LACI-RELATED TRANSCRIPTIONAL REPRESSOR"/>
    <property type="match status" value="1"/>
</dbReference>
<gene>
    <name evidence="6" type="ORF">GCM10010191_19050</name>
</gene>
<keyword evidence="7" id="KW-1185">Reference proteome</keyword>
<dbReference type="Proteomes" id="UP001501231">
    <property type="component" value="Unassembled WGS sequence"/>
</dbReference>
<dbReference type="PROSITE" id="PS50932">
    <property type="entry name" value="HTH_LACI_2"/>
    <property type="match status" value="1"/>
</dbReference>
<dbReference type="InterPro" id="IPR000843">
    <property type="entry name" value="HTH_LacI"/>
</dbReference>
<dbReference type="SMART" id="SM00354">
    <property type="entry name" value="HTH_LACI"/>
    <property type="match status" value="1"/>
</dbReference>
<dbReference type="InterPro" id="IPR010982">
    <property type="entry name" value="Lambda_DNA-bd_dom_sf"/>
</dbReference>
<accession>A0ABP5VVB5</accession>
<organism evidence="6 7">
    <name type="scientific">Actinomadura vinacea</name>
    <dbReference type="NCBI Taxonomy" id="115336"/>
    <lineage>
        <taxon>Bacteria</taxon>
        <taxon>Bacillati</taxon>
        <taxon>Actinomycetota</taxon>
        <taxon>Actinomycetes</taxon>
        <taxon>Streptosporangiales</taxon>
        <taxon>Thermomonosporaceae</taxon>
        <taxon>Actinomadura</taxon>
    </lineage>
</organism>
<reference evidence="7" key="1">
    <citation type="journal article" date="2019" name="Int. J. Syst. Evol. Microbiol.">
        <title>The Global Catalogue of Microorganisms (GCM) 10K type strain sequencing project: providing services to taxonomists for standard genome sequencing and annotation.</title>
        <authorList>
            <consortium name="The Broad Institute Genomics Platform"/>
            <consortium name="The Broad Institute Genome Sequencing Center for Infectious Disease"/>
            <person name="Wu L."/>
            <person name="Ma J."/>
        </authorList>
    </citation>
    <scope>NUCLEOTIDE SEQUENCE [LARGE SCALE GENOMIC DNA]</scope>
    <source>
        <strain evidence="7">JCM 3325</strain>
    </source>
</reference>
<dbReference type="Pfam" id="PF00356">
    <property type="entry name" value="LacI"/>
    <property type="match status" value="1"/>
</dbReference>
<comment type="caution">
    <text evidence="6">The sequence shown here is derived from an EMBL/GenBank/DDBJ whole genome shotgun (WGS) entry which is preliminary data.</text>
</comment>
<dbReference type="InterPro" id="IPR046335">
    <property type="entry name" value="LacI/GalR-like_sensor"/>
</dbReference>
<dbReference type="SUPFAM" id="SSF47413">
    <property type="entry name" value="lambda repressor-like DNA-binding domains"/>
    <property type="match status" value="1"/>
</dbReference>
<dbReference type="PANTHER" id="PTHR30146:SF148">
    <property type="entry name" value="HTH-TYPE TRANSCRIPTIONAL REPRESSOR PURR-RELATED"/>
    <property type="match status" value="1"/>
</dbReference>
<dbReference type="SUPFAM" id="SSF53822">
    <property type="entry name" value="Periplasmic binding protein-like I"/>
    <property type="match status" value="1"/>
</dbReference>
<keyword evidence="2" id="KW-0805">Transcription regulation</keyword>
<keyword evidence="1" id="KW-0678">Repressor</keyword>
<evidence type="ECO:0000313" key="7">
    <source>
        <dbReference type="Proteomes" id="UP001501231"/>
    </source>
</evidence>
<evidence type="ECO:0000256" key="2">
    <source>
        <dbReference type="ARBA" id="ARBA00023015"/>
    </source>
</evidence>
<dbReference type="CDD" id="cd01392">
    <property type="entry name" value="HTH_LacI"/>
    <property type="match status" value="1"/>
</dbReference>
<proteinExistence type="predicted"/>
<evidence type="ECO:0000259" key="5">
    <source>
        <dbReference type="PROSITE" id="PS50932"/>
    </source>
</evidence>
<sequence length="338" mass="36628">MADPQRATTIKDVAARLGVSTASVSRALTGMPGVGEPLRERIRETAREMGLHTHRPASAMRSKRTRTLGLVVSDVTNPFFAELALTIERAAAARNYSLLLANSEDDPEQESRYLRSMFGHRVEGIVLNPTLRSDHLAYHEEVGVPIVLLDRAVTTGTSAPVVAVDPDHAIGELVGLFAATGCRRLAMISGPEDLPNARRRLRAFEQAAARHGLQVPKTLIAHGDYTADSGDRLMRHLLRERVRPDAVFIANNLMTLGALRAVRESSVRVPDELSIASFDDVAWFEVTDPPVTAIAQPVVDLGTAAVRALTDLIAGRPAPSARIDARLVIRASCRTPPN</sequence>
<dbReference type="EMBL" id="BAAARW010000006">
    <property type="protein sequence ID" value="GAA2410381.1"/>
    <property type="molecule type" value="Genomic_DNA"/>
</dbReference>
<name>A0ABP5VVB5_9ACTN</name>
<keyword evidence="4" id="KW-0804">Transcription</keyword>
<protein>
    <submittedName>
        <fullName evidence="6">LacI family DNA-binding transcriptional regulator</fullName>
    </submittedName>
</protein>
<evidence type="ECO:0000256" key="3">
    <source>
        <dbReference type="ARBA" id="ARBA00023125"/>
    </source>
</evidence>
<dbReference type="Gene3D" id="1.10.260.40">
    <property type="entry name" value="lambda repressor-like DNA-binding domains"/>
    <property type="match status" value="1"/>
</dbReference>
<dbReference type="Gene3D" id="3.40.50.2300">
    <property type="match status" value="2"/>
</dbReference>
<keyword evidence="3 6" id="KW-0238">DNA-binding</keyword>
<dbReference type="RefSeq" id="WP_344588293.1">
    <property type="nucleotide sequence ID" value="NZ_BAAARW010000006.1"/>
</dbReference>
<evidence type="ECO:0000313" key="6">
    <source>
        <dbReference type="EMBL" id="GAA2410381.1"/>
    </source>
</evidence>
<dbReference type="Pfam" id="PF13377">
    <property type="entry name" value="Peripla_BP_3"/>
    <property type="match status" value="1"/>
</dbReference>
<dbReference type="CDD" id="cd06267">
    <property type="entry name" value="PBP1_LacI_sugar_binding-like"/>
    <property type="match status" value="1"/>
</dbReference>
<evidence type="ECO:0000256" key="1">
    <source>
        <dbReference type="ARBA" id="ARBA00022491"/>
    </source>
</evidence>
<evidence type="ECO:0000256" key="4">
    <source>
        <dbReference type="ARBA" id="ARBA00023163"/>
    </source>
</evidence>